<keyword evidence="3 4" id="KW-0560">Oxidoreductase</keyword>
<accession>A0A6N7IW33</accession>
<dbReference type="GO" id="GO:0009236">
    <property type="term" value="P:cobalamin biosynthetic process"/>
    <property type="evidence" value="ECO:0007669"/>
    <property type="project" value="UniProtKB-UniPathway"/>
</dbReference>
<evidence type="ECO:0000313" key="5">
    <source>
        <dbReference type="Proteomes" id="UP000441717"/>
    </source>
</evidence>
<dbReference type="UniPathway" id="UPA00148"/>
<proteinExistence type="predicted"/>
<keyword evidence="2" id="KW-0169">Cobalamin biosynthesis</keyword>
<keyword evidence="5" id="KW-1185">Reference proteome</keyword>
<name>A0A6N7IW33_9FIRM</name>
<dbReference type="RefSeq" id="WP_152948254.1">
    <property type="nucleotide sequence ID" value="NZ_WHYR01000068.1"/>
</dbReference>
<dbReference type="AlphaFoldDB" id="A0A6N7IW33"/>
<dbReference type="NCBIfam" id="TIGR00715">
    <property type="entry name" value="precor6x_red"/>
    <property type="match status" value="1"/>
</dbReference>
<protein>
    <submittedName>
        <fullName evidence="4">Precorrin-6A reductase</fullName>
        <ecNumber evidence="4">1.3.1.54</ecNumber>
    </submittedName>
</protein>
<comment type="pathway">
    <text evidence="1">Cofactor biosynthesis; adenosylcobalamin biosynthesis.</text>
</comment>
<dbReference type="EC" id="1.3.1.54" evidence="4"/>
<dbReference type="Pfam" id="PF02571">
    <property type="entry name" value="CbiJ"/>
    <property type="match status" value="1"/>
</dbReference>
<dbReference type="Proteomes" id="UP000441717">
    <property type="component" value="Unassembled WGS sequence"/>
</dbReference>
<gene>
    <name evidence="4" type="primary">cobK</name>
    <name evidence="4" type="ORF">GFC01_16380</name>
</gene>
<dbReference type="PANTHER" id="PTHR36925:SF1">
    <property type="entry name" value="COBALT-PRECORRIN-6A REDUCTASE"/>
    <property type="match status" value="1"/>
</dbReference>
<dbReference type="InterPro" id="IPR003723">
    <property type="entry name" value="Precorrin-6x_reduct"/>
</dbReference>
<evidence type="ECO:0000256" key="2">
    <source>
        <dbReference type="ARBA" id="ARBA00022573"/>
    </source>
</evidence>
<reference evidence="4 5" key="1">
    <citation type="submission" date="2019-10" db="EMBL/GenBank/DDBJ databases">
        <title>Comparative genomics of sulfur disproportionating microorganisms.</title>
        <authorList>
            <person name="Ward L.M."/>
            <person name="Bertran E."/>
            <person name="Johnston D."/>
        </authorList>
    </citation>
    <scope>NUCLEOTIDE SEQUENCE [LARGE SCALE GENOMIC DNA]</scope>
    <source>
        <strain evidence="4 5">DSM 14055</strain>
    </source>
</reference>
<comment type="caution">
    <text evidence="4">The sequence shown here is derived from an EMBL/GenBank/DDBJ whole genome shotgun (WGS) entry which is preliminary data.</text>
</comment>
<organism evidence="4 5">
    <name type="scientific">Desulfofundulus thermobenzoicus</name>
    <dbReference type="NCBI Taxonomy" id="29376"/>
    <lineage>
        <taxon>Bacteria</taxon>
        <taxon>Bacillati</taxon>
        <taxon>Bacillota</taxon>
        <taxon>Clostridia</taxon>
        <taxon>Eubacteriales</taxon>
        <taxon>Peptococcaceae</taxon>
        <taxon>Desulfofundulus</taxon>
    </lineage>
</organism>
<evidence type="ECO:0000256" key="1">
    <source>
        <dbReference type="ARBA" id="ARBA00004953"/>
    </source>
</evidence>
<dbReference type="PANTHER" id="PTHR36925">
    <property type="entry name" value="COBALT-PRECORRIN-6A REDUCTASE"/>
    <property type="match status" value="1"/>
</dbReference>
<evidence type="ECO:0000313" key="4">
    <source>
        <dbReference type="EMBL" id="MQL53803.1"/>
    </source>
</evidence>
<dbReference type="OrthoDB" id="9780707at2"/>
<evidence type="ECO:0000256" key="3">
    <source>
        <dbReference type="ARBA" id="ARBA00023002"/>
    </source>
</evidence>
<dbReference type="PROSITE" id="PS51014">
    <property type="entry name" value="COBK_CBIJ"/>
    <property type="match status" value="1"/>
</dbReference>
<sequence length="256" mass="28127">MILVLYGTREARELISLISASGYPVLATALTAYGGTLAGLGGAVEVLPAPEDAGDLVRQIKLRGISLVVDATHPFPGPLSEFARIACRTLQVPYVRYRRRETVLPDDPLIHPVDSWTAAVEMAARLGDTIFLTTGSNNLEAFIQSPLMKGKRLVVRIWPEHRIIKKCQDLGLSPRDIVALHGPFSTRFNRAIFQAYRADVIVTRDSGNTTDTKIKAALALKLPVVVIRRTQSSDNNMADSYSQVLRFIRDHLGDPA</sequence>
<dbReference type="EMBL" id="WHYR01000068">
    <property type="protein sequence ID" value="MQL53803.1"/>
    <property type="molecule type" value="Genomic_DNA"/>
</dbReference>
<dbReference type="GO" id="GO:0016994">
    <property type="term" value="F:precorrin-6A reductase activity"/>
    <property type="evidence" value="ECO:0007669"/>
    <property type="project" value="UniProtKB-EC"/>
</dbReference>